<evidence type="ECO:0000256" key="1">
    <source>
        <dbReference type="SAM" id="Phobius"/>
    </source>
</evidence>
<dbReference type="Gramene" id="PRQ51606">
    <property type="protein sequence ID" value="PRQ51606"/>
    <property type="gene ID" value="RchiOBHm_Chr2g0146301"/>
</dbReference>
<comment type="caution">
    <text evidence="2">The sequence shown here is derived from an EMBL/GenBank/DDBJ whole genome shotgun (WGS) entry which is preliminary data.</text>
</comment>
<gene>
    <name evidence="2" type="ORF">RchiOBHm_Chr2g0146301</name>
</gene>
<dbReference type="AlphaFoldDB" id="A0A2P6RYU7"/>
<dbReference type="EMBL" id="PDCK01000040">
    <property type="protein sequence ID" value="PRQ51606.1"/>
    <property type="molecule type" value="Genomic_DNA"/>
</dbReference>
<reference evidence="2 3" key="1">
    <citation type="journal article" date="2018" name="Nat. Genet.">
        <title>The Rosa genome provides new insights in the design of modern roses.</title>
        <authorList>
            <person name="Bendahmane M."/>
        </authorList>
    </citation>
    <scope>NUCLEOTIDE SEQUENCE [LARGE SCALE GENOMIC DNA]</scope>
    <source>
        <strain evidence="3">cv. Old Blush</strain>
    </source>
</reference>
<evidence type="ECO:0000313" key="2">
    <source>
        <dbReference type="EMBL" id="PRQ51606.1"/>
    </source>
</evidence>
<keyword evidence="3" id="KW-1185">Reference proteome</keyword>
<dbReference type="Proteomes" id="UP000238479">
    <property type="component" value="Chromosome 2"/>
</dbReference>
<keyword evidence="1" id="KW-0812">Transmembrane</keyword>
<protein>
    <submittedName>
        <fullName evidence="2">Uncharacterized protein</fullName>
    </submittedName>
</protein>
<evidence type="ECO:0000313" key="3">
    <source>
        <dbReference type="Proteomes" id="UP000238479"/>
    </source>
</evidence>
<proteinExistence type="predicted"/>
<sequence>MNEDGLDGDTSSSTPNVFLILILIAKTSSFEGFLLCFGVPRSLFEIMMREFSKRWVYWGYIGFLFLF</sequence>
<keyword evidence="1" id="KW-1133">Transmembrane helix</keyword>
<organism evidence="2 3">
    <name type="scientific">Rosa chinensis</name>
    <name type="common">China rose</name>
    <dbReference type="NCBI Taxonomy" id="74649"/>
    <lineage>
        <taxon>Eukaryota</taxon>
        <taxon>Viridiplantae</taxon>
        <taxon>Streptophyta</taxon>
        <taxon>Embryophyta</taxon>
        <taxon>Tracheophyta</taxon>
        <taxon>Spermatophyta</taxon>
        <taxon>Magnoliopsida</taxon>
        <taxon>eudicotyledons</taxon>
        <taxon>Gunneridae</taxon>
        <taxon>Pentapetalae</taxon>
        <taxon>rosids</taxon>
        <taxon>fabids</taxon>
        <taxon>Rosales</taxon>
        <taxon>Rosaceae</taxon>
        <taxon>Rosoideae</taxon>
        <taxon>Rosoideae incertae sedis</taxon>
        <taxon>Rosa</taxon>
    </lineage>
</organism>
<keyword evidence="1" id="KW-0472">Membrane</keyword>
<accession>A0A2P6RYU7</accession>
<feature type="transmembrane region" description="Helical" evidence="1">
    <location>
        <begin position="17"/>
        <end position="39"/>
    </location>
</feature>
<name>A0A2P6RYU7_ROSCH</name>